<reference evidence="1" key="1">
    <citation type="submission" date="2020-12" db="EMBL/GenBank/DDBJ databases">
        <title>Generalized mutagenesis with transposon Tn5. A laboratory procedure for the identification of genes responsible for a bacterial phenotype and its regulation, illustrated with phenazine production in Pseudomonas chlororaphis.</title>
        <authorList>
            <person name="Muzio F."/>
            <person name="Sobrero P."/>
            <person name="Agaras B."/>
            <person name="Valverde C."/>
        </authorList>
    </citation>
    <scope>NUCLEOTIDE SEQUENCE</scope>
    <source>
        <strain evidence="1">SMMP3</strain>
    </source>
</reference>
<dbReference type="AlphaFoldDB" id="A0AAJ0ZNF7"/>
<proteinExistence type="predicted"/>
<dbReference type="Proteomes" id="UP000787568">
    <property type="component" value="Unassembled WGS sequence"/>
</dbReference>
<organism evidence="1 2">
    <name type="scientific">Pseudomonas chlororaphis subsp. aurantiaca</name>
    <dbReference type="NCBI Taxonomy" id="86192"/>
    <lineage>
        <taxon>Bacteria</taxon>
        <taxon>Pseudomonadati</taxon>
        <taxon>Pseudomonadota</taxon>
        <taxon>Gammaproteobacteria</taxon>
        <taxon>Pseudomonadales</taxon>
        <taxon>Pseudomonadaceae</taxon>
        <taxon>Pseudomonas</taxon>
    </lineage>
</organism>
<name>A0AAJ0ZNF7_9PSED</name>
<evidence type="ECO:0000313" key="2">
    <source>
        <dbReference type="Proteomes" id="UP000787568"/>
    </source>
</evidence>
<gene>
    <name evidence="1" type="ORF">I8747_22475</name>
</gene>
<protein>
    <submittedName>
        <fullName evidence="1">Uncharacterized protein</fullName>
    </submittedName>
</protein>
<accession>A0AAJ0ZNF7</accession>
<dbReference type="EMBL" id="JAEEFW010000007">
    <property type="protein sequence ID" value="MBU4635576.1"/>
    <property type="molecule type" value="Genomic_DNA"/>
</dbReference>
<evidence type="ECO:0000313" key="1">
    <source>
        <dbReference type="EMBL" id="MBU4635576.1"/>
    </source>
</evidence>
<sequence>MPVLLCHFAPMIEEGVQCAEEWLEDSSLPLWWILSHHRTICSKSKANLRVGLCRFRGW</sequence>
<comment type="caution">
    <text evidence="1">The sequence shown here is derived from an EMBL/GenBank/DDBJ whole genome shotgun (WGS) entry which is preliminary data.</text>
</comment>